<reference evidence="1 2" key="1">
    <citation type="submission" date="2016-11" db="EMBL/GenBank/DDBJ databases">
        <authorList>
            <person name="Manzoor S."/>
        </authorList>
    </citation>
    <scope>NUCLEOTIDE SEQUENCE [LARGE SCALE GENOMIC DNA]</scope>
    <source>
        <strain evidence="1">Clostridium ultunense strain Esp</strain>
    </source>
</reference>
<name>M1ZAP7_9FIRM</name>
<dbReference type="SUPFAM" id="SSF141130">
    <property type="entry name" value="Acetamidase/Formamidase-like"/>
    <property type="match status" value="1"/>
</dbReference>
<dbReference type="Pfam" id="PF03069">
    <property type="entry name" value="FmdA_AmdA"/>
    <property type="match status" value="2"/>
</dbReference>
<evidence type="ECO:0000313" key="2">
    <source>
        <dbReference type="Proteomes" id="UP000245423"/>
    </source>
</evidence>
<dbReference type="HOGENOM" id="CLU_032013_1_0_9"/>
<dbReference type="Gene3D" id="2.40.10.120">
    <property type="match status" value="1"/>
</dbReference>
<dbReference type="Proteomes" id="UP000245423">
    <property type="component" value="Chromosome 1"/>
</dbReference>
<sequence length="300" mass="32794">MKTISGDKVIYKFTPNMEHIESILPNEVIKVETNDCFFQQIQREDQIMKGIDHDRLNPATGPIYVEGAEPGDILQVKILNIEVAEKGVSAVVVGEGALGDKVGKSTIRVFDIEDGHAIFEGVKIPIDPMIGVIGVASAEEDGEWPTNSPWKHGGNMDTTDVRAGSTLYFPVNQKGALLALGDCHAVMGDGEICFTGLEIPAEVTLEVKLIKNKTIEWPLIETDKYTMVVASGDDLDDALYTATDQAVKLLKDSLGLEWEDAYILTSISVDMKISQVVNPKKTVRAAIPKDIVSTERLINR</sequence>
<dbReference type="Gene3D" id="2.60.120.580">
    <property type="entry name" value="Acetamidase/Formamidase-like domains"/>
    <property type="match status" value="1"/>
</dbReference>
<dbReference type="InterPro" id="IPR004304">
    <property type="entry name" value="FmdA_AmdA"/>
</dbReference>
<dbReference type="OrthoDB" id="9811740at2"/>
<evidence type="ECO:0000313" key="1">
    <source>
        <dbReference type="EMBL" id="SHD76243.1"/>
    </source>
</evidence>
<dbReference type="AlphaFoldDB" id="M1ZAP7"/>
<organism evidence="1 2">
    <name type="scientific">[Clostridium] ultunense Esp</name>
    <dbReference type="NCBI Taxonomy" id="1288971"/>
    <lineage>
        <taxon>Bacteria</taxon>
        <taxon>Bacillati</taxon>
        <taxon>Bacillota</taxon>
        <taxon>Tissierellia</taxon>
        <taxon>Tissierellales</taxon>
        <taxon>Tepidimicrobiaceae</taxon>
        <taxon>Schnuerera</taxon>
    </lineage>
</organism>
<accession>M1ZAP7</accession>
<dbReference type="Gene3D" id="3.10.28.20">
    <property type="entry name" value="Acetamidase/Formamidase-like domains"/>
    <property type="match status" value="1"/>
</dbReference>
<dbReference type="GO" id="GO:0016811">
    <property type="term" value="F:hydrolase activity, acting on carbon-nitrogen (but not peptide) bonds, in linear amides"/>
    <property type="evidence" value="ECO:0007669"/>
    <property type="project" value="InterPro"/>
</dbReference>
<proteinExistence type="predicted"/>
<gene>
    <name evidence="1" type="ORF">CUESP1_0864</name>
</gene>
<dbReference type="EMBL" id="LT669839">
    <property type="protein sequence ID" value="SHD76243.1"/>
    <property type="molecule type" value="Genomic_DNA"/>
</dbReference>
<keyword evidence="2" id="KW-1185">Reference proteome</keyword>
<dbReference type="RefSeq" id="WP_005585302.1">
    <property type="nucleotide sequence ID" value="NZ_LT669839.1"/>
</dbReference>
<dbReference type="PANTHER" id="PTHR31891:SF1">
    <property type="entry name" value="FORMAMIDASE C869.04-RELATED"/>
    <property type="match status" value="1"/>
</dbReference>
<protein>
    <submittedName>
        <fullName evidence="1">Acetamidase/Formamidase</fullName>
    </submittedName>
</protein>
<dbReference type="PANTHER" id="PTHR31891">
    <property type="entry name" value="FORMAMIDASE C869.04-RELATED"/>
    <property type="match status" value="1"/>
</dbReference>